<accession>A0A7X1BWD9</accession>
<dbReference type="GO" id="GO:0006094">
    <property type="term" value="P:gluconeogenesis"/>
    <property type="evidence" value="ECO:0007669"/>
    <property type="project" value="TreeGrafter"/>
</dbReference>
<dbReference type="Proteomes" id="UP000532866">
    <property type="component" value="Unassembled WGS sequence"/>
</dbReference>
<name>A0A7X1BWD9_9LIST</name>
<dbReference type="GO" id="GO:0004736">
    <property type="term" value="F:pyruvate carboxylase activity"/>
    <property type="evidence" value="ECO:0007669"/>
    <property type="project" value="UniProtKB-EC"/>
</dbReference>
<comment type="caution">
    <text evidence="2">The sequence shown here is derived from an EMBL/GenBank/DDBJ whole genome shotgun (WGS) entry which is preliminary data.</text>
</comment>
<dbReference type="InterPro" id="IPR000891">
    <property type="entry name" value="PYR_CT"/>
</dbReference>
<dbReference type="Gene3D" id="3.20.20.70">
    <property type="entry name" value="Aldolase class I"/>
    <property type="match status" value="1"/>
</dbReference>
<dbReference type="InterPro" id="IPR013785">
    <property type="entry name" value="Aldolase_TIM"/>
</dbReference>
<reference evidence="2 3" key="1">
    <citation type="submission" date="2020-03" db="EMBL/GenBank/DDBJ databases">
        <title>Soil Listeria distribution.</title>
        <authorList>
            <person name="Liao J."/>
            <person name="Wiedmann M."/>
        </authorList>
    </citation>
    <scope>NUCLEOTIDE SEQUENCE [LARGE SCALE GENOMIC DNA]</scope>
    <source>
        <strain evidence="2 3">FSL L7-1833</strain>
    </source>
</reference>
<evidence type="ECO:0000313" key="3">
    <source>
        <dbReference type="Proteomes" id="UP000532866"/>
    </source>
</evidence>
<dbReference type="EC" id="6.4.1.1" evidence="2"/>
<evidence type="ECO:0000313" key="2">
    <source>
        <dbReference type="EMBL" id="MBC1333637.1"/>
    </source>
</evidence>
<evidence type="ECO:0000259" key="1">
    <source>
        <dbReference type="PROSITE" id="PS50991"/>
    </source>
</evidence>
<keyword evidence="2" id="KW-0670">Pyruvate</keyword>
<feature type="non-terminal residue" evidence="2">
    <location>
        <position position="1"/>
    </location>
</feature>
<dbReference type="InterPro" id="IPR055268">
    <property type="entry name" value="PCB-like"/>
</dbReference>
<dbReference type="SUPFAM" id="SSF51569">
    <property type="entry name" value="Aldolase"/>
    <property type="match status" value="1"/>
</dbReference>
<keyword evidence="2" id="KW-0436">Ligase</keyword>
<sequence length="193" mass="21823">IFQIADSMAHLLPNMFSFEMWGGATFDVAYRFLNEDPWVRLETLRKQIPNVMFQMLLRGANAVGYKNYPDNVIREFVKQSAQSGVDVFRVFDGLNWIKGMEVSIDAVREAGKVVEAAICYTGDIDDDTRTKYTIDYYKDMAKELVAQGTHILGIKDMAGLLKPQAAYRLINELKDTVDVPIHLHTHDTSGNGI</sequence>
<dbReference type="CDD" id="cd07937">
    <property type="entry name" value="DRE_TIM_PC_TC_5S"/>
    <property type="match status" value="1"/>
</dbReference>
<dbReference type="AlphaFoldDB" id="A0A7X1BWD9"/>
<protein>
    <submittedName>
        <fullName evidence="2">Pyruvate carboxylase</fullName>
        <ecNumber evidence="2">6.4.1.1</ecNumber>
    </submittedName>
</protein>
<dbReference type="Pfam" id="PF00682">
    <property type="entry name" value="HMGL-like"/>
    <property type="match status" value="1"/>
</dbReference>
<organism evidence="2 3">
    <name type="scientific">Listeria booriae</name>
    <dbReference type="NCBI Taxonomy" id="1552123"/>
    <lineage>
        <taxon>Bacteria</taxon>
        <taxon>Bacillati</taxon>
        <taxon>Bacillota</taxon>
        <taxon>Bacilli</taxon>
        <taxon>Bacillales</taxon>
        <taxon>Listeriaceae</taxon>
        <taxon>Listeria</taxon>
    </lineage>
</organism>
<dbReference type="EMBL" id="JAAROL010000042">
    <property type="protein sequence ID" value="MBC1333637.1"/>
    <property type="molecule type" value="Genomic_DNA"/>
</dbReference>
<proteinExistence type="predicted"/>
<gene>
    <name evidence="2" type="ORF">HB759_16990</name>
</gene>
<feature type="domain" description="Pyruvate carboxyltransferase" evidence="1">
    <location>
        <begin position="1"/>
        <end position="193"/>
    </location>
</feature>
<feature type="non-terminal residue" evidence="2">
    <location>
        <position position="193"/>
    </location>
</feature>
<dbReference type="PANTHER" id="PTHR43778">
    <property type="entry name" value="PYRUVATE CARBOXYLASE"/>
    <property type="match status" value="1"/>
</dbReference>
<dbReference type="PROSITE" id="PS50991">
    <property type="entry name" value="PYR_CT"/>
    <property type="match status" value="1"/>
</dbReference>
<dbReference type="PANTHER" id="PTHR43778:SF2">
    <property type="entry name" value="PYRUVATE CARBOXYLASE, MITOCHONDRIAL"/>
    <property type="match status" value="1"/>
</dbReference>
<dbReference type="GO" id="GO:0005737">
    <property type="term" value="C:cytoplasm"/>
    <property type="evidence" value="ECO:0007669"/>
    <property type="project" value="TreeGrafter"/>
</dbReference>